<dbReference type="NCBIfam" id="NF033573">
    <property type="entry name" value="transpos_IS200"/>
    <property type="match status" value="1"/>
</dbReference>
<dbReference type="InterPro" id="IPR036515">
    <property type="entry name" value="Transposase_17_sf"/>
</dbReference>
<reference evidence="2 3" key="1">
    <citation type="submission" date="2017-08" db="EMBL/GenBank/DDBJ databases">
        <title>Burning lignite coal seam in the remote Altai Mountains harbors a hydrogen-driven thermophilic microbial community.</title>
        <authorList>
            <person name="Kadnikov V.V."/>
            <person name="Mardanov A.V."/>
            <person name="Ivasenko D."/>
            <person name="Beletsky A.V."/>
            <person name="Karnachuk O.V."/>
            <person name="Ravin N.V."/>
        </authorList>
    </citation>
    <scope>NUCLEOTIDE SEQUENCE [LARGE SCALE GENOMIC DNA]</scope>
    <source>
        <strain evidence="2">AL31</strain>
    </source>
</reference>
<proteinExistence type="predicted"/>
<comment type="caution">
    <text evidence="2">The sequence shown here is derived from an EMBL/GenBank/DDBJ whole genome shotgun (WGS) entry which is preliminary data.</text>
</comment>
<protein>
    <submittedName>
        <fullName evidence="2">Mobile element protein</fullName>
    </submittedName>
</protein>
<organism evidence="2 3">
    <name type="scientific">Brockia lithotrophica</name>
    <dbReference type="NCBI Taxonomy" id="933949"/>
    <lineage>
        <taxon>Bacteria</taxon>
        <taxon>Bacillati</taxon>
        <taxon>Bacillota</taxon>
        <taxon>Bacilli</taxon>
        <taxon>Bacillales</taxon>
        <taxon>Bacillales Family X. Incertae Sedis</taxon>
        <taxon>Brockia</taxon>
    </lineage>
</organism>
<evidence type="ECO:0000313" key="2">
    <source>
        <dbReference type="EMBL" id="PTQ52609.1"/>
    </source>
</evidence>
<dbReference type="Pfam" id="PF01797">
    <property type="entry name" value="Y1_Tnp"/>
    <property type="match status" value="1"/>
</dbReference>
<evidence type="ECO:0000259" key="1">
    <source>
        <dbReference type="SMART" id="SM01321"/>
    </source>
</evidence>
<sequence>MVWIPKYRRAVLNGPLANRLKEILRETVKNRGWEIVAVEVMPDHVHLFVSVPPTVRPAEVAKTFKGVSARKLLLEFPDLQRRTGRGRLWAPSYYVSSAGRVSAETVRRYIEGQREKERKKRRGRAKGFRSV</sequence>
<dbReference type="EMBL" id="PEBW01000002">
    <property type="protein sequence ID" value="PTQ52609.1"/>
    <property type="molecule type" value="Genomic_DNA"/>
</dbReference>
<dbReference type="SUPFAM" id="SSF143422">
    <property type="entry name" value="Transposase IS200-like"/>
    <property type="match status" value="1"/>
</dbReference>
<evidence type="ECO:0000313" key="3">
    <source>
        <dbReference type="Proteomes" id="UP000244016"/>
    </source>
</evidence>
<dbReference type="PANTHER" id="PTHR33360">
    <property type="entry name" value="TRANSPOSASE FOR INSERTION SEQUENCE ELEMENT IS200"/>
    <property type="match status" value="1"/>
</dbReference>
<dbReference type="PANTHER" id="PTHR33360:SF2">
    <property type="entry name" value="TRANSPOSASE FOR INSERTION SEQUENCE ELEMENT IS200"/>
    <property type="match status" value="1"/>
</dbReference>
<dbReference type="InterPro" id="IPR002686">
    <property type="entry name" value="Transposase_17"/>
</dbReference>
<dbReference type="AlphaFoldDB" id="A0A2T5G8W1"/>
<feature type="domain" description="Transposase IS200-like" evidence="1">
    <location>
        <begin position="2"/>
        <end position="113"/>
    </location>
</feature>
<accession>A0A2T5G8W1</accession>
<dbReference type="Gene3D" id="3.30.70.1290">
    <property type="entry name" value="Transposase IS200-like"/>
    <property type="match status" value="1"/>
</dbReference>
<name>A0A2T5G8W1_9BACL</name>
<dbReference type="SMART" id="SM01321">
    <property type="entry name" value="Y1_Tnp"/>
    <property type="match status" value="1"/>
</dbReference>
<dbReference type="GO" id="GO:0006313">
    <property type="term" value="P:DNA transposition"/>
    <property type="evidence" value="ECO:0007669"/>
    <property type="project" value="InterPro"/>
</dbReference>
<dbReference type="GO" id="GO:0003677">
    <property type="term" value="F:DNA binding"/>
    <property type="evidence" value="ECO:0007669"/>
    <property type="project" value="InterPro"/>
</dbReference>
<gene>
    <name evidence="2" type="ORF">BLITH_0788</name>
</gene>
<dbReference type="GO" id="GO:0004803">
    <property type="term" value="F:transposase activity"/>
    <property type="evidence" value="ECO:0007669"/>
    <property type="project" value="InterPro"/>
</dbReference>
<dbReference type="Proteomes" id="UP000244016">
    <property type="component" value="Unassembled WGS sequence"/>
</dbReference>